<accession>A0ABT5C7K2</accession>
<keyword evidence="3" id="KW-0238">DNA-binding</keyword>
<comment type="similarity">
    <text evidence="1">Belongs to the LysR transcriptional regulatory family.</text>
</comment>
<dbReference type="InterPro" id="IPR000847">
    <property type="entry name" value="LysR_HTH_N"/>
</dbReference>
<dbReference type="Gene3D" id="3.40.190.290">
    <property type="match status" value="1"/>
</dbReference>
<dbReference type="Pfam" id="PF00126">
    <property type="entry name" value="HTH_1"/>
    <property type="match status" value="1"/>
</dbReference>
<evidence type="ECO:0000256" key="4">
    <source>
        <dbReference type="ARBA" id="ARBA00023163"/>
    </source>
</evidence>
<dbReference type="InterPro" id="IPR036388">
    <property type="entry name" value="WH-like_DNA-bd_sf"/>
</dbReference>
<protein>
    <submittedName>
        <fullName evidence="6">LysR family transcriptional regulator</fullName>
    </submittedName>
</protein>
<feature type="domain" description="HTH lysR-type" evidence="5">
    <location>
        <begin position="3"/>
        <end position="60"/>
    </location>
</feature>
<dbReference type="EMBL" id="JAQNDK010000004">
    <property type="protein sequence ID" value="MDC0682412.1"/>
    <property type="molecule type" value="Genomic_DNA"/>
</dbReference>
<evidence type="ECO:0000256" key="2">
    <source>
        <dbReference type="ARBA" id="ARBA00023015"/>
    </source>
</evidence>
<sequence>MLINYELLRTLLEAGVAPTFAEAARRRRVTPSAVSHQIKALEAQLGVPLFERVGRNARLLPAGEGLVGALREAFARIDDALAAASDDHREVRGAVRIGGPGPFSRMWLRPRLARLLREHPELVIDVRFDVPSVLTRRLLAGDDDLSLLVSAEDTPGLEARPVYVEEFSAVASPALLGARGRPETARELGEHRFVVFDADLAMHAAWWRASFGKKAPLPPKIACRITSLDEMLALAIAGVGIAVLPNYFIAEAVAAKQVVVVGPRPGKGRRGARNTIHLAWRKGAAQSARFRAVQAALLEEG</sequence>
<organism evidence="6 7">
    <name type="scientific">Sorangium atrum</name>
    <dbReference type="NCBI Taxonomy" id="2995308"/>
    <lineage>
        <taxon>Bacteria</taxon>
        <taxon>Pseudomonadati</taxon>
        <taxon>Myxococcota</taxon>
        <taxon>Polyangia</taxon>
        <taxon>Polyangiales</taxon>
        <taxon>Polyangiaceae</taxon>
        <taxon>Sorangium</taxon>
    </lineage>
</organism>
<dbReference type="InterPro" id="IPR036390">
    <property type="entry name" value="WH_DNA-bd_sf"/>
</dbReference>
<dbReference type="RefSeq" id="WP_272100312.1">
    <property type="nucleotide sequence ID" value="NZ_JAQNDK010000004.1"/>
</dbReference>
<dbReference type="SUPFAM" id="SSF53850">
    <property type="entry name" value="Periplasmic binding protein-like II"/>
    <property type="match status" value="1"/>
</dbReference>
<name>A0ABT5C7K2_9BACT</name>
<dbReference type="Gene3D" id="1.10.10.10">
    <property type="entry name" value="Winged helix-like DNA-binding domain superfamily/Winged helix DNA-binding domain"/>
    <property type="match status" value="1"/>
</dbReference>
<gene>
    <name evidence="6" type="ORF">POL72_32080</name>
</gene>
<dbReference type="PANTHER" id="PTHR30537">
    <property type="entry name" value="HTH-TYPE TRANSCRIPTIONAL REGULATOR"/>
    <property type="match status" value="1"/>
</dbReference>
<dbReference type="SUPFAM" id="SSF46785">
    <property type="entry name" value="Winged helix' DNA-binding domain"/>
    <property type="match status" value="1"/>
</dbReference>
<keyword evidence="7" id="KW-1185">Reference proteome</keyword>
<dbReference type="InterPro" id="IPR005119">
    <property type="entry name" value="LysR_subst-bd"/>
</dbReference>
<keyword evidence="4" id="KW-0804">Transcription</keyword>
<dbReference type="PANTHER" id="PTHR30537:SF58">
    <property type="entry name" value="HTH-TYPE TRANSCRIPTIONAL REGULATOR PERR"/>
    <property type="match status" value="1"/>
</dbReference>
<dbReference type="PROSITE" id="PS50931">
    <property type="entry name" value="HTH_LYSR"/>
    <property type="match status" value="1"/>
</dbReference>
<dbReference type="InterPro" id="IPR058163">
    <property type="entry name" value="LysR-type_TF_proteobact-type"/>
</dbReference>
<dbReference type="PRINTS" id="PR00039">
    <property type="entry name" value="HTHLYSR"/>
</dbReference>
<evidence type="ECO:0000256" key="1">
    <source>
        <dbReference type="ARBA" id="ARBA00009437"/>
    </source>
</evidence>
<reference evidence="6 7" key="1">
    <citation type="submission" date="2023-01" db="EMBL/GenBank/DDBJ databases">
        <title>Minimal conservation of predation-associated metabolite biosynthetic gene clusters underscores biosynthetic potential of Myxococcota including descriptions for ten novel species: Archangium lansinium sp. nov., Myxococcus landrumus sp. nov., Nannocystis bai.</title>
        <authorList>
            <person name="Ahearne A."/>
            <person name="Stevens C."/>
            <person name="Dowd S."/>
        </authorList>
    </citation>
    <scope>NUCLEOTIDE SEQUENCE [LARGE SCALE GENOMIC DNA]</scope>
    <source>
        <strain evidence="6 7">WIWO2</strain>
    </source>
</reference>
<evidence type="ECO:0000313" key="6">
    <source>
        <dbReference type="EMBL" id="MDC0682412.1"/>
    </source>
</evidence>
<evidence type="ECO:0000259" key="5">
    <source>
        <dbReference type="PROSITE" id="PS50931"/>
    </source>
</evidence>
<dbReference type="CDD" id="cd05466">
    <property type="entry name" value="PBP2_LTTR_substrate"/>
    <property type="match status" value="1"/>
</dbReference>
<keyword evidence="2" id="KW-0805">Transcription regulation</keyword>
<evidence type="ECO:0000256" key="3">
    <source>
        <dbReference type="ARBA" id="ARBA00023125"/>
    </source>
</evidence>
<evidence type="ECO:0000313" key="7">
    <source>
        <dbReference type="Proteomes" id="UP001217485"/>
    </source>
</evidence>
<dbReference type="Pfam" id="PF03466">
    <property type="entry name" value="LysR_substrate"/>
    <property type="match status" value="1"/>
</dbReference>
<dbReference type="Proteomes" id="UP001217485">
    <property type="component" value="Unassembled WGS sequence"/>
</dbReference>
<proteinExistence type="inferred from homology"/>
<comment type="caution">
    <text evidence="6">The sequence shown here is derived from an EMBL/GenBank/DDBJ whole genome shotgun (WGS) entry which is preliminary data.</text>
</comment>